<dbReference type="Pfam" id="PF01425">
    <property type="entry name" value="Amidase"/>
    <property type="match status" value="1"/>
</dbReference>
<evidence type="ECO:0000259" key="1">
    <source>
        <dbReference type="Pfam" id="PF01425"/>
    </source>
</evidence>
<name>A0AA43QUB4_9LECA</name>
<keyword evidence="3" id="KW-1185">Reference proteome</keyword>
<protein>
    <recommendedName>
        <fullName evidence="1">Amidase domain-containing protein</fullName>
    </recommendedName>
</protein>
<dbReference type="Gene3D" id="3.90.1300.10">
    <property type="entry name" value="Amidase signature (AS) domain"/>
    <property type="match status" value="1"/>
</dbReference>
<dbReference type="SUPFAM" id="SSF75304">
    <property type="entry name" value="Amidase signature (AS) enzymes"/>
    <property type="match status" value="1"/>
</dbReference>
<dbReference type="InterPro" id="IPR023631">
    <property type="entry name" value="Amidase_dom"/>
</dbReference>
<dbReference type="PANTHER" id="PTHR42678">
    <property type="entry name" value="AMIDASE"/>
    <property type="match status" value="1"/>
</dbReference>
<dbReference type="InterPro" id="IPR036928">
    <property type="entry name" value="AS_sf"/>
</dbReference>
<reference evidence="2" key="1">
    <citation type="journal article" date="2023" name="Genome Biol. Evol.">
        <title>First Whole Genome Sequence and Flow Cytometry Genome Size Data for the Lichen-Forming Fungus Ramalina farinacea (Ascomycota).</title>
        <authorList>
            <person name="Llewellyn T."/>
            <person name="Mian S."/>
            <person name="Hill R."/>
            <person name="Leitch I.J."/>
            <person name="Gaya E."/>
        </authorList>
    </citation>
    <scope>NUCLEOTIDE SEQUENCE</scope>
    <source>
        <strain evidence="2">LIQ254RAFAR</strain>
    </source>
</reference>
<evidence type="ECO:0000313" key="3">
    <source>
        <dbReference type="Proteomes" id="UP001161017"/>
    </source>
</evidence>
<dbReference type="PANTHER" id="PTHR42678:SF34">
    <property type="entry name" value="OS04G0183300 PROTEIN"/>
    <property type="match status" value="1"/>
</dbReference>
<dbReference type="EMBL" id="JAPUFD010000013">
    <property type="protein sequence ID" value="MDI1491033.1"/>
    <property type="molecule type" value="Genomic_DNA"/>
</dbReference>
<feature type="domain" description="Amidase" evidence="1">
    <location>
        <begin position="54"/>
        <end position="511"/>
    </location>
</feature>
<dbReference type="AlphaFoldDB" id="A0AA43QUB4"/>
<comment type="caution">
    <text evidence="2">The sequence shown here is derived from an EMBL/GenBank/DDBJ whole genome shotgun (WGS) entry which is preliminary data.</text>
</comment>
<accession>A0AA43QUB4</accession>
<organism evidence="2 3">
    <name type="scientific">Ramalina farinacea</name>
    <dbReference type="NCBI Taxonomy" id="258253"/>
    <lineage>
        <taxon>Eukaryota</taxon>
        <taxon>Fungi</taxon>
        <taxon>Dikarya</taxon>
        <taxon>Ascomycota</taxon>
        <taxon>Pezizomycotina</taxon>
        <taxon>Lecanoromycetes</taxon>
        <taxon>OSLEUM clade</taxon>
        <taxon>Lecanoromycetidae</taxon>
        <taxon>Lecanorales</taxon>
        <taxon>Lecanorineae</taxon>
        <taxon>Ramalinaceae</taxon>
        <taxon>Ramalina</taxon>
    </lineage>
</organism>
<gene>
    <name evidence="2" type="ORF">OHK93_002238</name>
</gene>
<dbReference type="Proteomes" id="UP001161017">
    <property type="component" value="Unassembled WGS sequence"/>
</dbReference>
<evidence type="ECO:0000313" key="2">
    <source>
        <dbReference type="EMBL" id="MDI1491033.1"/>
    </source>
</evidence>
<proteinExistence type="predicted"/>
<sequence>MPYQDVSGYPKLIEVTLEDLDTGLESGLFTSVDLVNVGATSDCSRTREETDPFLQAYVSRINEVNSTLRAVTELNPDALGIAAALDAERASGTIRGPLHGVPILIKNNIATMDKMSNTAGSFALLGATVPSDSTLASKLRAAGVIILGKANLSQWANFRSSNSSNGWSAYGGQTLGAYYPQQDPSGSSSGPGVASSIGLAFASLGSETSGSILSPSEVNNLVGIKPTVGLTSRYLVIPISEHQDTIGPMTRTVRDAAYVLQSIAGKDPEDNYTLAQPFDSPPDYVGACNFSAFRGARIGIPRNLIDPSEEPDSTVLSAFEAAITVMQKAGATIVDNTNITADALDQYNNGNSSGNVLDADFVSDLPNLYLSKLTSNPQNINDLADLSNFTHTFPPEDYPDRDTAVWDESLDLGYGNDSPEFYEAYQTNLRISGPEGITGLLKNFSLDALVLPTDFAPGLPALLGSPVVTVPLGFYPANTTVVHSKRNLVETAPNIPFGISFLGDKWSEASLIGFAYAFEQRTMVRDKVQPYLVPSTELVDVVGKDNSTNATMSISKRSYGGARARM</sequence>